<sequence>MAARPHALSEASHMKAAPVVARCADHRSWISISANTRATGIFRSHWSIGRWVACNTDRNVFNTDLPLICSGTEMSKSRCTNRATIGLYQGLARLAPNLSSLNIRGSPTRLAARPCSSRSEQLSSRLRPALSWHCSLVLVPSWKSQTRHDLGIGIFGICIQAILGLVRCLAPRCGHQLRPLPDSVLFFIPSFLSTRICDPPLSRELSLLMGPQATTPHGNDFR</sequence>
<evidence type="ECO:0000313" key="1">
    <source>
        <dbReference type="EMBL" id="PSN73443.1"/>
    </source>
</evidence>
<accession>A0A2T2P775</accession>
<dbReference type="Proteomes" id="UP000240883">
    <property type="component" value="Unassembled WGS sequence"/>
</dbReference>
<reference evidence="1 2" key="1">
    <citation type="journal article" date="2018" name="Front. Microbiol.">
        <title>Genome-Wide Analysis of Corynespora cassiicola Leaf Fall Disease Putative Effectors.</title>
        <authorList>
            <person name="Lopez D."/>
            <person name="Ribeiro S."/>
            <person name="Label P."/>
            <person name="Fumanal B."/>
            <person name="Venisse J.S."/>
            <person name="Kohler A."/>
            <person name="de Oliveira R.R."/>
            <person name="Labutti K."/>
            <person name="Lipzen A."/>
            <person name="Lail K."/>
            <person name="Bauer D."/>
            <person name="Ohm R.A."/>
            <person name="Barry K.W."/>
            <person name="Spatafora J."/>
            <person name="Grigoriev I.V."/>
            <person name="Martin F.M."/>
            <person name="Pujade-Renaud V."/>
        </authorList>
    </citation>
    <scope>NUCLEOTIDE SEQUENCE [LARGE SCALE GENOMIC DNA]</scope>
    <source>
        <strain evidence="1 2">Philippines</strain>
    </source>
</reference>
<gene>
    <name evidence="1" type="ORF">BS50DRAFT_187151</name>
</gene>
<organism evidence="1 2">
    <name type="scientific">Corynespora cassiicola Philippines</name>
    <dbReference type="NCBI Taxonomy" id="1448308"/>
    <lineage>
        <taxon>Eukaryota</taxon>
        <taxon>Fungi</taxon>
        <taxon>Dikarya</taxon>
        <taxon>Ascomycota</taxon>
        <taxon>Pezizomycotina</taxon>
        <taxon>Dothideomycetes</taxon>
        <taxon>Pleosporomycetidae</taxon>
        <taxon>Pleosporales</taxon>
        <taxon>Corynesporascaceae</taxon>
        <taxon>Corynespora</taxon>
    </lineage>
</organism>
<proteinExistence type="predicted"/>
<name>A0A2T2P775_CORCC</name>
<protein>
    <submittedName>
        <fullName evidence="1">Uncharacterized protein</fullName>
    </submittedName>
</protein>
<keyword evidence="2" id="KW-1185">Reference proteome</keyword>
<evidence type="ECO:0000313" key="2">
    <source>
        <dbReference type="Proteomes" id="UP000240883"/>
    </source>
</evidence>
<dbReference type="AlphaFoldDB" id="A0A2T2P775"/>
<dbReference type="EMBL" id="KZ678129">
    <property type="protein sequence ID" value="PSN73443.1"/>
    <property type="molecule type" value="Genomic_DNA"/>
</dbReference>